<dbReference type="InterPro" id="IPR013878">
    <property type="entry name" value="Mo25"/>
</dbReference>
<dbReference type="AlphaFoldDB" id="A0A1J4L246"/>
<gene>
    <name evidence="2" type="ORF">TRFO_13655</name>
</gene>
<name>A0A1J4L246_9EUKA</name>
<dbReference type="OrthoDB" id="609103at2759"/>
<dbReference type="GO" id="GO:0035556">
    <property type="term" value="P:intracellular signal transduction"/>
    <property type="evidence" value="ECO:0007669"/>
    <property type="project" value="TreeGrafter"/>
</dbReference>
<comment type="caution">
    <text evidence="2">The sequence shown here is derived from an EMBL/GenBank/DDBJ whole genome shotgun (WGS) entry which is preliminary data.</text>
</comment>
<dbReference type="GO" id="GO:0043539">
    <property type="term" value="F:protein serine/threonine kinase activator activity"/>
    <property type="evidence" value="ECO:0007669"/>
    <property type="project" value="TreeGrafter"/>
</dbReference>
<dbReference type="Proteomes" id="UP000179807">
    <property type="component" value="Unassembled WGS sequence"/>
</dbReference>
<dbReference type="RefSeq" id="XP_068369101.1">
    <property type="nucleotide sequence ID" value="XM_068497374.1"/>
</dbReference>
<evidence type="ECO:0000313" key="3">
    <source>
        <dbReference type="Proteomes" id="UP000179807"/>
    </source>
</evidence>
<dbReference type="SUPFAM" id="SSF48371">
    <property type="entry name" value="ARM repeat"/>
    <property type="match status" value="1"/>
</dbReference>
<comment type="similarity">
    <text evidence="1">Belongs to the Mo25 family.</text>
</comment>
<dbReference type="GeneID" id="94832078"/>
<dbReference type="PANTHER" id="PTHR10182:SF3">
    <property type="entry name" value="PROTEIN MO25"/>
    <property type="match status" value="1"/>
</dbReference>
<protein>
    <recommendedName>
        <fullName evidence="4">Calcium-binding protein 39-like protein</fullName>
    </recommendedName>
</protein>
<organism evidence="2 3">
    <name type="scientific">Tritrichomonas foetus</name>
    <dbReference type="NCBI Taxonomy" id="1144522"/>
    <lineage>
        <taxon>Eukaryota</taxon>
        <taxon>Metamonada</taxon>
        <taxon>Parabasalia</taxon>
        <taxon>Tritrichomonadida</taxon>
        <taxon>Tritrichomonadidae</taxon>
        <taxon>Tritrichomonas</taxon>
    </lineage>
</organism>
<sequence>MTKKLPKGTIKKLQKALAEYMHDSNSKKGKEILPLINSINDVLNADESAKNDSPEKTNEQLYLDNTVKTLIQLMPFFDQPTLNSLSTLLQTTVRKYPDSSLPQYLMKNQTELTTLLSFFDQPSVSNTAHMLLRACLLSRDFTKFLFDSGFVGSFIQYLSGDNFDKLTTAFGTYDAILNTHPDISADFVKSHWQLFQIQFKQLLNSPNYLVQSTFLPILLKFLTFDETKVCFMKYLDDVQNLQLIMILLKNSSSKKRKRVPSQAYNIFKLFVINPRRSPPIVNALKKNKTQLLRFLNELKLEDSDPSLEEEKQQVISLISGF</sequence>
<evidence type="ECO:0000256" key="1">
    <source>
        <dbReference type="ARBA" id="ARBA00011012"/>
    </source>
</evidence>
<dbReference type="PANTHER" id="PTHR10182">
    <property type="entry name" value="CALCIUM-BINDING PROTEIN 39-RELATED"/>
    <property type="match status" value="1"/>
</dbReference>
<evidence type="ECO:0000313" key="2">
    <source>
        <dbReference type="EMBL" id="OHT15965.1"/>
    </source>
</evidence>
<dbReference type="Pfam" id="PF08569">
    <property type="entry name" value="Mo25"/>
    <property type="match status" value="1"/>
</dbReference>
<proteinExistence type="inferred from homology"/>
<keyword evidence="3" id="KW-1185">Reference proteome</keyword>
<accession>A0A1J4L246</accession>
<dbReference type="InterPro" id="IPR011989">
    <property type="entry name" value="ARM-like"/>
</dbReference>
<dbReference type="VEuPathDB" id="TrichDB:TRFO_13655"/>
<reference evidence="2" key="1">
    <citation type="submission" date="2016-10" db="EMBL/GenBank/DDBJ databases">
        <authorList>
            <person name="Benchimol M."/>
            <person name="Almeida L.G."/>
            <person name="Vasconcelos A.T."/>
            <person name="Perreira-Neves A."/>
            <person name="Rosa I.A."/>
            <person name="Tasca T."/>
            <person name="Bogo M.R."/>
            <person name="de Souza W."/>
        </authorList>
    </citation>
    <scope>NUCLEOTIDE SEQUENCE [LARGE SCALE GENOMIC DNA]</scope>
    <source>
        <strain evidence="2">K</strain>
    </source>
</reference>
<dbReference type="InterPro" id="IPR016024">
    <property type="entry name" value="ARM-type_fold"/>
</dbReference>
<dbReference type="EMBL" id="MLAK01000167">
    <property type="protein sequence ID" value="OHT15965.1"/>
    <property type="molecule type" value="Genomic_DNA"/>
</dbReference>
<dbReference type="Gene3D" id="1.25.10.10">
    <property type="entry name" value="Leucine-rich Repeat Variant"/>
    <property type="match status" value="1"/>
</dbReference>
<evidence type="ECO:0008006" key="4">
    <source>
        <dbReference type="Google" id="ProtNLM"/>
    </source>
</evidence>